<evidence type="ECO:0000256" key="6">
    <source>
        <dbReference type="SAM" id="Phobius"/>
    </source>
</evidence>
<dbReference type="PANTHER" id="PTHR47804">
    <property type="entry name" value="60S RIBOSOMAL PROTEIN L19"/>
    <property type="match status" value="1"/>
</dbReference>
<dbReference type="InterPro" id="IPR018823">
    <property type="entry name" value="ArAE_2_N"/>
</dbReference>
<comment type="caution">
    <text evidence="9">The sequence shown here is derived from an EMBL/GenBank/DDBJ whole genome shotgun (WGS) entry which is preliminary data.</text>
</comment>
<reference evidence="9" key="1">
    <citation type="submission" date="2018-03" db="EMBL/GenBank/DDBJ databases">
        <authorList>
            <person name="Guldener U."/>
        </authorList>
    </citation>
    <scope>NUCLEOTIDE SEQUENCE</scope>
</reference>
<dbReference type="GO" id="GO:0016020">
    <property type="term" value="C:membrane"/>
    <property type="evidence" value="ECO:0007669"/>
    <property type="project" value="UniProtKB-SubCell"/>
</dbReference>
<dbReference type="InterPro" id="IPR052430">
    <property type="entry name" value="IVT-Associated"/>
</dbReference>
<feature type="transmembrane region" description="Helical" evidence="6">
    <location>
        <begin position="752"/>
        <end position="776"/>
    </location>
</feature>
<gene>
    <name evidence="9" type="ORF">DNG_07725</name>
</gene>
<dbReference type="PANTHER" id="PTHR47804:SF3">
    <property type="entry name" value="PROTEIN BRE4"/>
    <property type="match status" value="1"/>
</dbReference>
<protein>
    <submittedName>
        <fullName evidence="9">Related to BRE4 Protein involved in endocytosis</fullName>
    </submittedName>
</protein>
<evidence type="ECO:0000256" key="2">
    <source>
        <dbReference type="ARBA" id="ARBA00022692"/>
    </source>
</evidence>
<evidence type="ECO:0000259" key="8">
    <source>
        <dbReference type="Pfam" id="PF13515"/>
    </source>
</evidence>
<feature type="transmembrane region" description="Helical" evidence="6">
    <location>
        <begin position="290"/>
        <end position="308"/>
    </location>
</feature>
<organism evidence="9 10">
    <name type="scientific">Cephalotrichum gorgonifer</name>
    <dbReference type="NCBI Taxonomy" id="2041049"/>
    <lineage>
        <taxon>Eukaryota</taxon>
        <taxon>Fungi</taxon>
        <taxon>Dikarya</taxon>
        <taxon>Ascomycota</taxon>
        <taxon>Pezizomycotina</taxon>
        <taxon>Sordariomycetes</taxon>
        <taxon>Hypocreomycetidae</taxon>
        <taxon>Microascales</taxon>
        <taxon>Microascaceae</taxon>
        <taxon>Cephalotrichum</taxon>
    </lineage>
</organism>
<keyword evidence="2 6" id="KW-0812">Transmembrane</keyword>
<name>A0AAE8SXP3_9PEZI</name>
<feature type="transmembrane region" description="Helical" evidence="6">
    <location>
        <begin position="796"/>
        <end position="815"/>
    </location>
</feature>
<feature type="transmembrane region" description="Helical" evidence="6">
    <location>
        <begin position="827"/>
        <end position="846"/>
    </location>
</feature>
<accession>A0AAE8SXP3</accession>
<dbReference type="EMBL" id="ONZQ02000011">
    <property type="protein sequence ID" value="SPO05040.1"/>
    <property type="molecule type" value="Genomic_DNA"/>
</dbReference>
<feature type="transmembrane region" description="Helical" evidence="6">
    <location>
        <begin position="207"/>
        <end position="227"/>
    </location>
</feature>
<keyword evidence="4 6" id="KW-0472">Membrane</keyword>
<feature type="domain" description="Putative ER transporter 6TM N-terminal" evidence="7">
    <location>
        <begin position="206"/>
        <end position="278"/>
    </location>
</feature>
<evidence type="ECO:0000256" key="3">
    <source>
        <dbReference type="ARBA" id="ARBA00022989"/>
    </source>
</evidence>
<proteinExistence type="predicted"/>
<feature type="transmembrane region" description="Helical" evidence="6">
    <location>
        <begin position="343"/>
        <end position="365"/>
    </location>
</feature>
<feature type="transmembrane region" description="Helical" evidence="6">
    <location>
        <begin position="852"/>
        <end position="872"/>
    </location>
</feature>
<keyword evidence="10" id="KW-1185">Reference proteome</keyword>
<evidence type="ECO:0000313" key="10">
    <source>
        <dbReference type="Proteomes" id="UP001187682"/>
    </source>
</evidence>
<feature type="transmembrane region" description="Helical" evidence="6">
    <location>
        <begin position="723"/>
        <end position="740"/>
    </location>
</feature>
<evidence type="ECO:0000313" key="9">
    <source>
        <dbReference type="EMBL" id="SPO05040.1"/>
    </source>
</evidence>
<dbReference type="AlphaFoldDB" id="A0AAE8SXP3"/>
<feature type="compositionally biased region" description="Low complexity" evidence="5">
    <location>
        <begin position="16"/>
        <end position="57"/>
    </location>
</feature>
<evidence type="ECO:0000259" key="7">
    <source>
        <dbReference type="Pfam" id="PF10337"/>
    </source>
</evidence>
<dbReference type="Pfam" id="PF10337">
    <property type="entry name" value="ArAE_2_N"/>
    <property type="match status" value="1"/>
</dbReference>
<evidence type="ECO:0000256" key="4">
    <source>
        <dbReference type="ARBA" id="ARBA00023136"/>
    </source>
</evidence>
<sequence length="1111" mass="122618">MLSKHARSRSDFVPKTGNGNDNGNSTSTSTGTNTITITNSNSNSNSNGNNTGTNTGGPSAKPSSSFPTHRSAQPSGSGRRATVTGAPHCKISWDLPDNDGSAPLSRLDTILKESTNINLELIAHLLAEDHLDTETYGVAESRDGFFDAFFLKPPRIDYSELVKSIEPTLPDSFRTGGSFSPKRMLMKQWDGIKAVTVDIFKTRSGLLLLKSFTAFYIAYILCLIPPVREWLGRYSYIMVVSTIVNHPGRTVGSQLDGAILTIIGTAAGLGWGSVGLLLSTSTSDARTGYAAVLALFLALFMAFVAFIRSFFFRSYQLVLCGGVAITYTCLADIDGHVVKWDKIYAYAIPWMLGQAIAFVVCVVLFPDAGARPLAEEFHRAFGVLLDGLAVPRPRGYEMRQQLAQTFFDLSTACRDMRLDITVSRFRTDDVAELRNLMQGVVRGLLSMKLDNELFENLLHSRPTTARSYLSAISEWSVEGRGGSRPGTLAGGSRPPSLSYDDSFRKGVRVLQGPTQELVAAMVDGLRACDAVFMDISGHRSSLGPPKDVSSDIESAEAKIAAAAKKFDDAETALSGSQEVRGYNPEIMRLLGLARSVRMTSGPINKLMTGMRAIQARSHHIRVELPSNDLWKSLTRTNAQVRHDRGSVTPTSYNQTFAKISELINKIKAREHLPISQNGFMGDSDRDDSVSGVPGVVDPSQRPDSLRHRTWRTLHFLQGFEGKYALRVVVVTGLLSAPGYVRNSRAWWNQYDAWWAVCMAWIMSHTMVGGSLVDLFVRSLCVVLGALWSGFSFSAGHGNPFVMAVFALLYMLPMMYRFTRSSHARSGLAGCLSFTVTSLGLVTSGGASPPAAVRGLSFLVGIVAATMVSWLLWPFVARHQLRKSVSAMLFFQSVVYRDMVAKYVYYEHSKPPSKSDVEQSEILESGLREGFIRMRQLLHLTRHELRLRAPFDPIPYLALIDACEAFFDDLVTVRQAALFYRPGFARIGEAARMVLGHRRDAVAVMLTNLYVLSGALRAGVKVPRYLPSAAVSRKRLLDKMNEVEADLPESHDPETKTLEKWALVYMYSYNESLTRCVAHLEAMERWTKLILGENGFTEEFQDDSSDDEDEYK</sequence>
<feature type="region of interest" description="Disordered" evidence="5">
    <location>
        <begin position="1"/>
        <end position="84"/>
    </location>
</feature>
<feature type="region of interest" description="Disordered" evidence="5">
    <location>
        <begin position="477"/>
        <end position="496"/>
    </location>
</feature>
<evidence type="ECO:0000256" key="5">
    <source>
        <dbReference type="SAM" id="MobiDB-lite"/>
    </source>
</evidence>
<feature type="transmembrane region" description="Helical" evidence="6">
    <location>
        <begin position="257"/>
        <end position="278"/>
    </location>
</feature>
<evidence type="ECO:0000256" key="1">
    <source>
        <dbReference type="ARBA" id="ARBA00004141"/>
    </source>
</evidence>
<feature type="transmembrane region" description="Helical" evidence="6">
    <location>
        <begin position="314"/>
        <end position="331"/>
    </location>
</feature>
<dbReference type="PRINTS" id="PR02047">
    <property type="entry name" value="BREFELDNASP4"/>
</dbReference>
<feature type="compositionally biased region" description="Polar residues" evidence="5">
    <location>
        <begin position="61"/>
        <end position="76"/>
    </location>
</feature>
<dbReference type="InterPro" id="IPR049453">
    <property type="entry name" value="Memb_transporter_dom"/>
</dbReference>
<dbReference type="InterPro" id="IPR023244">
    <property type="entry name" value="Brefeldin_A-sensitivity_4"/>
</dbReference>
<dbReference type="Proteomes" id="UP001187682">
    <property type="component" value="Unassembled WGS sequence"/>
</dbReference>
<comment type="subcellular location">
    <subcellularLocation>
        <location evidence="1">Membrane</location>
        <topology evidence="1">Multi-pass membrane protein</topology>
    </subcellularLocation>
</comment>
<feature type="domain" description="Integral membrane bound transporter" evidence="8">
    <location>
        <begin position="746"/>
        <end position="867"/>
    </location>
</feature>
<keyword evidence="3 6" id="KW-1133">Transmembrane helix</keyword>
<dbReference type="Pfam" id="PF13515">
    <property type="entry name" value="FUSC_2"/>
    <property type="match status" value="1"/>
</dbReference>